<evidence type="ECO:0000313" key="1">
    <source>
        <dbReference type="EMBL" id="ALA56984.1"/>
    </source>
</evidence>
<dbReference type="EMBL" id="CP011801">
    <property type="protein sequence ID" value="ALA56984.1"/>
    <property type="molecule type" value="Genomic_DNA"/>
</dbReference>
<dbReference type="RefSeq" id="WP_053378392.1">
    <property type="nucleotide sequence ID" value="NZ_CP011801.1"/>
</dbReference>
<dbReference type="Proteomes" id="UP000069205">
    <property type="component" value="Chromosome"/>
</dbReference>
<dbReference type="AlphaFoldDB" id="A0A0K2G805"/>
<name>A0A0K2G805_NITMO</name>
<dbReference type="KEGG" id="nmv:NITMOv2_0549"/>
<organism evidence="1 2">
    <name type="scientific">Nitrospira moscoviensis</name>
    <dbReference type="NCBI Taxonomy" id="42253"/>
    <lineage>
        <taxon>Bacteria</taxon>
        <taxon>Pseudomonadati</taxon>
        <taxon>Nitrospirota</taxon>
        <taxon>Nitrospiria</taxon>
        <taxon>Nitrospirales</taxon>
        <taxon>Nitrospiraceae</taxon>
        <taxon>Nitrospira</taxon>
    </lineage>
</organism>
<dbReference type="OrthoDB" id="9813989at2"/>
<reference evidence="1 2" key="1">
    <citation type="journal article" date="2015" name="Proc. Natl. Acad. Sci. U.S.A.">
        <title>Expanded metabolic versatility of ubiquitous nitrite-oxidizing bacteria from the genus Nitrospira.</title>
        <authorList>
            <person name="Koch H."/>
            <person name="Lucker S."/>
            <person name="Albertsen M."/>
            <person name="Kitzinger K."/>
            <person name="Herbold C."/>
            <person name="Spieck E."/>
            <person name="Nielsen P.H."/>
            <person name="Wagner M."/>
            <person name="Daims H."/>
        </authorList>
    </citation>
    <scope>NUCLEOTIDE SEQUENCE [LARGE SCALE GENOMIC DNA]</scope>
    <source>
        <strain evidence="1 2">NSP M-1</strain>
    </source>
</reference>
<accession>A0A0K2G805</accession>
<dbReference type="PATRIC" id="fig|42253.5.peg.543"/>
<proteinExistence type="predicted"/>
<gene>
    <name evidence="1" type="ORF">NITMOv2_0549</name>
</gene>
<evidence type="ECO:0000313" key="2">
    <source>
        <dbReference type="Proteomes" id="UP000069205"/>
    </source>
</evidence>
<protein>
    <submittedName>
        <fullName evidence="1">Uncharacterized protein</fullName>
    </submittedName>
</protein>
<keyword evidence="2" id="KW-1185">Reference proteome</keyword>
<sequence length="103" mass="10772">MNHAHCRSVLALLLVVSIVIVGGLASAQAITHESHHAHHQKATHGTVLCSWMCAAGQAVDGIAAPLLVAQYPVAPSQHITALFFPQVALDSVATRGPPFLPAR</sequence>